<accession>A0A918JQ17</accession>
<keyword evidence="2" id="KW-1185">Reference proteome</keyword>
<dbReference type="EMBL" id="BMXP01000008">
    <property type="protein sequence ID" value="GGW92254.1"/>
    <property type="molecule type" value="Genomic_DNA"/>
</dbReference>
<evidence type="ECO:0000313" key="1">
    <source>
        <dbReference type="EMBL" id="GGW92254.1"/>
    </source>
</evidence>
<dbReference type="Proteomes" id="UP000631300">
    <property type="component" value="Unassembled WGS sequence"/>
</dbReference>
<dbReference type="AlphaFoldDB" id="A0A918JQ17"/>
<sequence length="116" mass="11916">MAFNNQFHGNVGQVIQVEGNVVVHPPQSPDQFRAELDKFKAALSAHAAESPHAQEAAQAIQEVQNTAGSGATSGNNIQSRLNAIAQSITTAAGASDGLTKIGKALGTFAAFAATLF</sequence>
<reference evidence="1" key="2">
    <citation type="submission" date="2020-09" db="EMBL/GenBank/DDBJ databases">
        <authorList>
            <person name="Sun Q."/>
            <person name="Kim S."/>
        </authorList>
    </citation>
    <scope>NUCLEOTIDE SEQUENCE</scope>
    <source>
        <strain evidence="1">KCTC 22164</strain>
    </source>
</reference>
<gene>
    <name evidence="1" type="ORF">GCM10007391_28230</name>
</gene>
<reference evidence="1" key="1">
    <citation type="journal article" date="2014" name="Int. J. Syst. Evol. Microbiol.">
        <title>Complete genome sequence of Corynebacterium casei LMG S-19264T (=DSM 44701T), isolated from a smear-ripened cheese.</title>
        <authorList>
            <consortium name="US DOE Joint Genome Institute (JGI-PGF)"/>
            <person name="Walter F."/>
            <person name="Albersmeier A."/>
            <person name="Kalinowski J."/>
            <person name="Ruckert C."/>
        </authorList>
    </citation>
    <scope>NUCLEOTIDE SEQUENCE</scope>
    <source>
        <strain evidence="1">KCTC 22164</strain>
    </source>
</reference>
<dbReference type="RefSeq" id="WP_189407549.1">
    <property type="nucleotide sequence ID" value="NZ_BMXP01000008.1"/>
</dbReference>
<proteinExistence type="predicted"/>
<evidence type="ECO:0000313" key="2">
    <source>
        <dbReference type="Proteomes" id="UP000631300"/>
    </source>
</evidence>
<name>A0A918JQ17_9ALTE</name>
<organism evidence="1 2">
    <name type="scientific">Alteromonas halophila</name>
    <dbReference type="NCBI Taxonomy" id="516698"/>
    <lineage>
        <taxon>Bacteria</taxon>
        <taxon>Pseudomonadati</taxon>
        <taxon>Pseudomonadota</taxon>
        <taxon>Gammaproteobacteria</taxon>
        <taxon>Alteromonadales</taxon>
        <taxon>Alteromonadaceae</taxon>
        <taxon>Alteromonas/Salinimonas group</taxon>
        <taxon>Alteromonas</taxon>
    </lineage>
</organism>
<comment type="caution">
    <text evidence="1">The sequence shown here is derived from an EMBL/GenBank/DDBJ whole genome shotgun (WGS) entry which is preliminary data.</text>
</comment>
<protein>
    <submittedName>
        <fullName evidence="1">Uncharacterized protein</fullName>
    </submittedName>
</protein>